<evidence type="ECO:0000313" key="3">
    <source>
        <dbReference type="Proteomes" id="UP001190700"/>
    </source>
</evidence>
<dbReference type="InterPro" id="IPR011993">
    <property type="entry name" value="PH-like_dom_sf"/>
</dbReference>
<dbReference type="Gene3D" id="2.30.29.30">
    <property type="entry name" value="Pleckstrin-homology domain (PH domain)/Phosphotyrosine-binding domain (PTB)"/>
    <property type="match status" value="1"/>
</dbReference>
<reference evidence="2 3" key="1">
    <citation type="journal article" date="2015" name="Genome Biol. Evol.">
        <title>Comparative Genomics of a Bacterivorous Green Alga Reveals Evolutionary Causalities and Consequences of Phago-Mixotrophic Mode of Nutrition.</title>
        <authorList>
            <person name="Burns J.A."/>
            <person name="Paasch A."/>
            <person name="Narechania A."/>
            <person name="Kim E."/>
        </authorList>
    </citation>
    <scope>NUCLEOTIDE SEQUENCE [LARGE SCALE GENOMIC DNA]</scope>
    <source>
        <strain evidence="2 3">PLY_AMNH</strain>
    </source>
</reference>
<organism evidence="2 3">
    <name type="scientific">Cymbomonas tetramitiformis</name>
    <dbReference type="NCBI Taxonomy" id="36881"/>
    <lineage>
        <taxon>Eukaryota</taxon>
        <taxon>Viridiplantae</taxon>
        <taxon>Chlorophyta</taxon>
        <taxon>Pyramimonadophyceae</taxon>
        <taxon>Pyramimonadales</taxon>
        <taxon>Pyramimonadaceae</taxon>
        <taxon>Cymbomonas</taxon>
    </lineage>
</organism>
<accession>A0AAE0BQF5</accession>
<evidence type="ECO:0000313" key="2">
    <source>
        <dbReference type="EMBL" id="KAK3240827.1"/>
    </source>
</evidence>
<dbReference type="InterPro" id="IPR033931">
    <property type="entry name" value="PDK1-typ_PH"/>
</dbReference>
<keyword evidence="3" id="KW-1185">Reference proteome</keyword>
<dbReference type="Pfam" id="PF14593">
    <property type="entry name" value="PH_3"/>
    <property type="match status" value="1"/>
</dbReference>
<dbReference type="EMBL" id="LGRX02033543">
    <property type="protein sequence ID" value="KAK3240827.1"/>
    <property type="molecule type" value="Genomic_DNA"/>
</dbReference>
<evidence type="ECO:0000259" key="1">
    <source>
        <dbReference type="Pfam" id="PF14593"/>
    </source>
</evidence>
<dbReference type="Proteomes" id="UP001190700">
    <property type="component" value="Unassembled WGS sequence"/>
</dbReference>
<proteinExistence type="predicted"/>
<dbReference type="AlphaFoldDB" id="A0AAE0BQF5"/>
<comment type="caution">
    <text evidence="2">The sequence shown here is derived from an EMBL/GenBank/DDBJ whole genome shotgun (WGS) entry which is preliminary data.</text>
</comment>
<dbReference type="SUPFAM" id="SSF50729">
    <property type="entry name" value="PH domain-like"/>
    <property type="match status" value="1"/>
</dbReference>
<feature type="domain" description="PDK1-type PH" evidence="1">
    <location>
        <begin position="16"/>
        <end position="107"/>
    </location>
</feature>
<sequence length="111" mass="12478">MIRLGARGACRKSHMQESENPVFMSEVTKAPGTLGMSKQRLLVLTSKPRLIYINPADNVLKGEIPWSSDLVVEVKSPAKFDIKTPSRVYVLEANKPISREWESQIKKKLLA</sequence>
<name>A0AAE0BQF5_9CHLO</name>
<protein>
    <recommendedName>
        <fullName evidence="1">PDK1-type PH domain-containing protein</fullName>
    </recommendedName>
</protein>
<gene>
    <name evidence="2" type="ORF">CYMTET_49361</name>
</gene>